<evidence type="ECO:0000256" key="2">
    <source>
        <dbReference type="ARBA" id="ARBA00022771"/>
    </source>
</evidence>
<dbReference type="InterPro" id="IPR013536">
    <property type="entry name" value="WLM_dom"/>
</dbReference>
<dbReference type="InParanoid" id="T0PRL4"/>
<evidence type="ECO:0000259" key="5">
    <source>
        <dbReference type="PROSITE" id="PS51397"/>
    </source>
</evidence>
<keyword evidence="3" id="KW-0862">Zinc</keyword>
<keyword evidence="7" id="KW-1185">Reference proteome</keyword>
<dbReference type="PROSITE" id="PS01358">
    <property type="entry name" value="ZF_RANBP2_1"/>
    <property type="match status" value="1"/>
</dbReference>
<dbReference type="PROSITE" id="PS51397">
    <property type="entry name" value="WLM"/>
    <property type="match status" value="1"/>
</dbReference>
<sequence>MEWQIPTIRALKRQSQVDEAQRILERIASYVLPIMTKRQYRVQQLLEFFPKNANLLGMNVNHGWKIYVRLRPAERPTSFLPFEHLLGTMLHELVHMKIGPHNAAFYKLLDELTSEMESLMAQGLIGITGAQFQNAGQGHALGGANARNVAKAAADAAIQRMRHQALVGANGSCRLGGDASATAASLTPAMLRQKALKAAERRRHDQLTCGTHDEPSRQIGEAAPEPYDGWSCDQCTFLNDERQSVCAMCGAGTKKRKRSMGAVVNLAASPPRPPRQPPGAPTVIDLT</sequence>
<dbReference type="VEuPathDB" id="FungiDB:SDRG_14093"/>
<dbReference type="Gene3D" id="4.10.1060.10">
    <property type="entry name" value="Zinc finger, RanBP2-type"/>
    <property type="match status" value="1"/>
</dbReference>
<gene>
    <name evidence="6" type="ORF">SDRG_14093</name>
</gene>
<dbReference type="OrthoDB" id="261960at2759"/>
<dbReference type="OMA" id="ANDEVWC"/>
<dbReference type="GO" id="GO:0008237">
    <property type="term" value="F:metallopeptidase activity"/>
    <property type="evidence" value="ECO:0007669"/>
    <property type="project" value="TreeGrafter"/>
</dbReference>
<reference evidence="6 7" key="1">
    <citation type="submission" date="2012-04" db="EMBL/GenBank/DDBJ databases">
        <title>The Genome Sequence of Saprolegnia declina VS20.</title>
        <authorList>
            <consortium name="The Broad Institute Genome Sequencing Platform"/>
            <person name="Russ C."/>
            <person name="Nusbaum C."/>
            <person name="Tyler B."/>
            <person name="van West P."/>
            <person name="Dieguez-Uribeondo J."/>
            <person name="de Bruijn I."/>
            <person name="Tripathy S."/>
            <person name="Jiang R."/>
            <person name="Young S.K."/>
            <person name="Zeng Q."/>
            <person name="Gargeya S."/>
            <person name="Fitzgerald M."/>
            <person name="Haas B."/>
            <person name="Abouelleil A."/>
            <person name="Alvarado L."/>
            <person name="Arachchi H.M."/>
            <person name="Berlin A."/>
            <person name="Chapman S.B."/>
            <person name="Goldberg J."/>
            <person name="Griggs A."/>
            <person name="Gujja S."/>
            <person name="Hansen M."/>
            <person name="Howarth C."/>
            <person name="Imamovic A."/>
            <person name="Larimer J."/>
            <person name="McCowen C."/>
            <person name="Montmayeur A."/>
            <person name="Murphy C."/>
            <person name="Neiman D."/>
            <person name="Pearson M."/>
            <person name="Priest M."/>
            <person name="Roberts A."/>
            <person name="Saif S."/>
            <person name="Shea T."/>
            <person name="Sisk P."/>
            <person name="Sykes S."/>
            <person name="Wortman J."/>
            <person name="Nusbaum C."/>
            <person name="Birren B."/>
        </authorList>
    </citation>
    <scope>NUCLEOTIDE SEQUENCE [LARGE SCALE GENOMIC DNA]</scope>
    <source>
        <strain evidence="6 7">VS20</strain>
    </source>
</reference>
<protein>
    <recommendedName>
        <fullName evidence="5">WLM domain-containing protein</fullName>
    </recommendedName>
</protein>
<accession>T0PRL4</accession>
<dbReference type="InterPro" id="IPR036443">
    <property type="entry name" value="Znf_RanBP2_sf"/>
</dbReference>
<dbReference type="InterPro" id="IPR053000">
    <property type="entry name" value="WSS1-like_metalloprotease"/>
</dbReference>
<name>T0PRL4_SAPDV</name>
<organism evidence="6 7">
    <name type="scientific">Saprolegnia diclina (strain VS20)</name>
    <dbReference type="NCBI Taxonomy" id="1156394"/>
    <lineage>
        <taxon>Eukaryota</taxon>
        <taxon>Sar</taxon>
        <taxon>Stramenopiles</taxon>
        <taxon>Oomycota</taxon>
        <taxon>Saprolegniomycetes</taxon>
        <taxon>Saprolegniales</taxon>
        <taxon>Saprolegniaceae</taxon>
        <taxon>Saprolegnia</taxon>
    </lineage>
</organism>
<dbReference type="EMBL" id="JH767198">
    <property type="protein sequence ID" value="EQC28134.1"/>
    <property type="molecule type" value="Genomic_DNA"/>
</dbReference>
<keyword evidence="1" id="KW-0479">Metal-binding</keyword>
<keyword evidence="2" id="KW-0863">Zinc-finger</keyword>
<evidence type="ECO:0000313" key="7">
    <source>
        <dbReference type="Proteomes" id="UP000030762"/>
    </source>
</evidence>
<dbReference type="GO" id="GO:0008270">
    <property type="term" value="F:zinc ion binding"/>
    <property type="evidence" value="ECO:0007669"/>
    <property type="project" value="UniProtKB-KW"/>
</dbReference>
<feature type="region of interest" description="Disordered" evidence="4">
    <location>
        <begin position="266"/>
        <end position="287"/>
    </location>
</feature>
<dbReference type="AlphaFoldDB" id="T0PRL4"/>
<dbReference type="SMART" id="SM00547">
    <property type="entry name" value="ZnF_RBZ"/>
    <property type="match status" value="1"/>
</dbReference>
<dbReference type="SUPFAM" id="SSF90209">
    <property type="entry name" value="Ran binding protein zinc finger-like"/>
    <property type="match status" value="1"/>
</dbReference>
<proteinExistence type="predicted"/>
<dbReference type="PANTHER" id="PTHR46622">
    <property type="entry name" value="DNA-DEPENDENT METALLOPROTEASE WSS1"/>
    <property type="match status" value="1"/>
</dbReference>
<evidence type="ECO:0000256" key="4">
    <source>
        <dbReference type="SAM" id="MobiDB-lite"/>
    </source>
</evidence>
<dbReference type="GeneID" id="19954820"/>
<evidence type="ECO:0000256" key="3">
    <source>
        <dbReference type="ARBA" id="ARBA00022833"/>
    </source>
</evidence>
<dbReference type="GO" id="GO:0005634">
    <property type="term" value="C:nucleus"/>
    <property type="evidence" value="ECO:0007669"/>
    <property type="project" value="TreeGrafter"/>
</dbReference>
<evidence type="ECO:0000313" key="6">
    <source>
        <dbReference type="EMBL" id="EQC28134.1"/>
    </source>
</evidence>
<dbReference type="Proteomes" id="UP000030762">
    <property type="component" value="Unassembled WGS sequence"/>
</dbReference>
<dbReference type="PANTHER" id="PTHR46622:SF1">
    <property type="entry name" value="DNA-DEPENDENT METALLOPROTEASE WSS1"/>
    <property type="match status" value="1"/>
</dbReference>
<dbReference type="GO" id="GO:0006281">
    <property type="term" value="P:DNA repair"/>
    <property type="evidence" value="ECO:0007669"/>
    <property type="project" value="TreeGrafter"/>
</dbReference>
<dbReference type="InterPro" id="IPR001876">
    <property type="entry name" value="Znf_RanBP2"/>
</dbReference>
<dbReference type="eggNOG" id="KOG1558">
    <property type="taxonomic scope" value="Eukaryota"/>
</dbReference>
<dbReference type="RefSeq" id="XP_008618421.1">
    <property type="nucleotide sequence ID" value="XM_008620199.1"/>
</dbReference>
<feature type="compositionally biased region" description="Pro residues" evidence="4">
    <location>
        <begin position="270"/>
        <end position="280"/>
    </location>
</feature>
<feature type="domain" description="WLM" evidence="5">
    <location>
        <begin position="1"/>
        <end position="204"/>
    </location>
</feature>
<dbReference type="Pfam" id="PF08325">
    <property type="entry name" value="WLM"/>
    <property type="match status" value="1"/>
</dbReference>
<dbReference type="STRING" id="1156394.T0PRL4"/>
<evidence type="ECO:0000256" key="1">
    <source>
        <dbReference type="ARBA" id="ARBA00022723"/>
    </source>
</evidence>